<comment type="subcellular location">
    <subcellularLocation>
        <location evidence="1">Cell outer membrane</location>
    </subcellularLocation>
</comment>
<keyword evidence="3" id="KW-0732">Signal</keyword>
<accession>A0ABS5VMC2</accession>
<dbReference type="Pfam" id="PF07980">
    <property type="entry name" value="SusD_RagB"/>
    <property type="match status" value="1"/>
</dbReference>
<evidence type="ECO:0000256" key="3">
    <source>
        <dbReference type="ARBA" id="ARBA00022729"/>
    </source>
</evidence>
<feature type="domain" description="RagB/SusD" evidence="6">
    <location>
        <begin position="352"/>
        <end position="480"/>
    </location>
</feature>
<comment type="caution">
    <text evidence="8">The sequence shown here is derived from an EMBL/GenBank/DDBJ whole genome shotgun (WGS) entry which is preliminary data.</text>
</comment>
<dbReference type="InterPro" id="IPR011990">
    <property type="entry name" value="TPR-like_helical_dom_sf"/>
</dbReference>
<sequence length="510" mass="56154">MKKQIINLSVTIILIILSSCDNFLEVAPKGLNLESNYYKTPEEVFAGIVAVYDVVGWQGGNLVTKVGATMAASDDHHGGGEGAGDKNFTAWDDFTLTPAQGPQEELWKKGFSGIFRANVVLEKLPTAPIAEGLRRRYTAELKFLRAHFNFDLVRLFNNIPLLLSPVSPDKMYDIEQVAPALVYQQIERDLTEAIPDLPETVTTAAEGGRATEGTARALLGKVYLQQEKFALAAEQLEIVNGTPGSTNKFGYKLLTNFGDLWKSTSEFKFNSESIFEVGFTNTSAGDWGCTACTEGNLLNIMSGPRGYNPLAANAPDYISGWSYFPVTQSLYDLMKSDPRFIYTIADLKTMKANGIADYTPGAQDTGYFIEKFLGRKSNSPTGLPGAQELNYPQNMYEIRLADTYLMEAEARIRGNLDAGTAGTRSYTLLNAVRQRVGLTAVDATLQNIKTERRLELAGEGHRWFDLVRWGDAATVLAPNFVAGKHEHLPIPLNELTNTKLQQSKEWGGTL</sequence>
<dbReference type="RefSeq" id="WP_254152568.1">
    <property type="nucleotide sequence ID" value="NZ_JAHESD010000007.1"/>
</dbReference>
<evidence type="ECO:0000256" key="4">
    <source>
        <dbReference type="ARBA" id="ARBA00023136"/>
    </source>
</evidence>
<reference evidence="8 9" key="1">
    <citation type="submission" date="2021-05" db="EMBL/GenBank/DDBJ databases">
        <title>A Polyphasic approach of four new species of the genus Ohtaekwangia: Ohtaekwangia histidinii sp. nov., Ohtaekwangia cretensis sp. nov., Ohtaekwangia indiensis sp. nov., Ohtaekwangia reichenbachii sp. nov. from diverse environment.</title>
        <authorList>
            <person name="Octaviana S."/>
        </authorList>
    </citation>
    <scope>NUCLEOTIDE SEQUENCE [LARGE SCALE GENOMIC DNA]</scope>
    <source>
        <strain evidence="8 9">PWU20</strain>
    </source>
</reference>
<keyword evidence="4" id="KW-0472">Membrane</keyword>
<comment type="similarity">
    <text evidence="2">Belongs to the SusD family.</text>
</comment>
<feature type="domain" description="SusD-like N-terminal" evidence="7">
    <location>
        <begin position="90"/>
        <end position="224"/>
    </location>
</feature>
<dbReference type="Proteomes" id="UP000772618">
    <property type="component" value="Unassembled WGS sequence"/>
</dbReference>
<dbReference type="InterPro" id="IPR033985">
    <property type="entry name" value="SusD-like_N"/>
</dbReference>
<organism evidence="8 9">
    <name type="scientific">Chryseosolibacter indicus</name>
    <dbReference type="NCBI Taxonomy" id="2782351"/>
    <lineage>
        <taxon>Bacteria</taxon>
        <taxon>Pseudomonadati</taxon>
        <taxon>Bacteroidota</taxon>
        <taxon>Cytophagia</taxon>
        <taxon>Cytophagales</taxon>
        <taxon>Chryseotaleaceae</taxon>
        <taxon>Chryseosolibacter</taxon>
    </lineage>
</organism>
<dbReference type="CDD" id="cd08977">
    <property type="entry name" value="SusD"/>
    <property type="match status" value="1"/>
</dbReference>
<keyword evidence="5" id="KW-0998">Cell outer membrane</keyword>
<proteinExistence type="inferred from homology"/>
<gene>
    <name evidence="8" type="ORF">KK060_04865</name>
</gene>
<keyword evidence="9" id="KW-1185">Reference proteome</keyword>
<dbReference type="SUPFAM" id="SSF48452">
    <property type="entry name" value="TPR-like"/>
    <property type="match status" value="1"/>
</dbReference>
<dbReference type="EMBL" id="JAHESD010000007">
    <property type="protein sequence ID" value="MBT1702600.1"/>
    <property type="molecule type" value="Genomic_DNA"/>
</dbReference>
<dbReference type="Pfam" id="PF14322">
    <property type="entry name" value="SusD-like_3"/>
    <property type="match status" value="1"/>
</dbReference>
<evidence type="ECO:0000259" key="6">
    <source>
        <dbReference type="Pfam" id="PF07980"/>
    </source>
</evidence>
<evidence type="ECO:0000256" key="2">
    <source>
        <dbReference type="ARBA" id="ARBA00006275"/>
    </source>
</evidence>
<protein>
    <submittedName>
        <fullName evidence="8">RagB/SusD family nutrient uptake outer membrane protein</fullName>
    </submittedName>
</protein>
<evidence type="ECO:0000256" key="5">
    <source>
        <dbReference type="ARBA" id="ARBA00023237"/>
    </source>
</evidence>
<dbReference type="InterPro" id="IPR012944">
    <property type="entry name" value="SusD_RagB_dom"/>
</dbReference>
<evidence type="ECO:0000313" key="8">
    <source>
        <dbReference type="EMBL" id="MBT1702600.1"/>
    </source>
</evidence>
<evidence type="ECO:0000259" key="7">
    <source>
        <dbReference type="Pfam" id="PF14322"/>
    </source>
</evidence>
<dbReference type="Gene3D" id="1.25.40.390">
    <property type="match status" value="1"/>
</dbReference>
<name>A0ABS5VMC2_9BACT</name>
<evidence type="ECO:0000313" key="9">
    <source>
        <dbReference type="Proteomes" id="UP000772618"/>
    </source>
</evidence>
<evidence type="ECO:0000256" key="1">
    <source>
        <dbReference type="ARBA" id="ARBA00004442"/>
    </source>
</evidence>
<dbReference type="PROSITE" id="PS51257">
    <property type="entry name" value="PROKAR_LIPOPROTEIN"/>
    <property type="match status" value="1"/>
</dbReference>